<reference evidence="1 2" key="1">
    <citation type="submission" date="2013-03" db="EMBL/GenBank/DDBJ databases">
        <title>The Genome Sequence of Enterococcus saccharolyticus ATCC_43076 (Illumina only assembly).</title>
        <authorList>
            <consortium name="The Broad Institute Genomics Platform"/>
            <consortium name="The Broad Institute Genome Sequencing Center for Infectious Disease"/>
            <person name="Earl A."/>
            <person name="Russ C."/>
            <person name="Gilmore M."/>
            <person name="Surin D."/>
            <person name="Walker B."/>
            <person name="Young S."/>
            <person name="Zeng Q."/>
            <person name="Gargeya S."/>
            <person name="Fitzgerald M."/>
            <person name="Haas B."/>
            <person name="Abouelleil A."/>
            <person name="Allen A.W."/>
            <person name="Alvarado L."/>
            <person name="Arachchi H.M."/>
            <person name="Berlin A.M."/>
            <person name="Chapman S.B."/>
            <person name="Gainer-Dewar J."/>
            <person name="Goldberg J."/>
            <person name="Griggs A."/>
            <person name="Gujja S."/>
            <person name="Hansen M."/>
            <person name="Howarth C."/>
            <person name="Imamovic A."/>
            <person name="Ireland A."/>
            <person name="Larimer J."/>
            <person name="McCowan C."/>
            <person name="Murphy C."/>
            <person name="Pearson M."/>
            <person name="Poon T.W."/>
            <person name="Priest M."/>
            <person name="Roberts A."/>
            <person name="Saif S."/>
            <person name="Shea T."/>
            <person name="Sisk P."/>
            <person name="Sykes S."/>
            <person name="Wortman J."/>
            <person name="Nusbaum C."/>
            <person name="Birren B."/>
        </authorList>
    </citation>
    <scope>NUCLEOTIDE SEQUENCE [LARGE SCALE GENOMIC DNA]</scope>
    <source>
        <strain evidence="1 2">ATCC 43076</strain>
    </source>
</reference>
<name>S0JU25_9ENTE</name>
<dbReference type="HOGENOM" id="CLU_155129_0_0_9"/>
<evidence type="ECO:0008006" key="3">
    <source>
        <dbReference type="Google" id="ProtNLM"/>
    </source>
</evidence>
<comment type="caution">
    <text evidence="1">The sequence shown here is derived from an EMBL/GenBank/DDBJ whole genome shotgun (WGS) entry which is preliminary data.</text>
</comment>
<sequence length="129" mass="14687">MQATISHSTDLINGGCNACPTIKTMSYTLTLGQVTTPLEELDVPSLVMAIVLQAGFRQTLVMDFMDECIEFQYEEKRVRFVEQFGKQIYKTDEQEIISTQHQSTELLFQQVNQILTELFEIEAVAFVVV</sequence>
<dbReference type="OrthoDB" id="2199695at2"/>
<gene>
    <name evidence="1" type="ORF">OMQ_00124</name>
</gene>
<dbReference type="PATRIC" id="fig|1139996.3.peg.114"/>
<dbReference type="eggNOG" id="ENOG50344FY">
    <property type="taxonomic scope" value="Bacteria"/>
</dbReference>
<dbReference type="RefSeq" id="WP_016173936.1">
    <property type="nucleotide sequence ID" value="NZ_KE136389.1"/>
</dbReference>
<dbReference type="Pfam" id="PF16067">
    <property type="entry name" value="DUF4809"/>
    <property type="match status" value="1"/>
</dbReference>
<dbReference type="AlphaFoldDB" id="S0JU25"/>
<keyword evidence="2" id="KW-1185">Reference proteome</keyword>
<accession>S0JU25</accession>
<dbReference type="InterPro" id="IPR032080">
    <property type="entry name" value="DUF4809"/>
</dbReference>
<evidence type="ECO:0000313" key="1">
    <source>
        <dbReference type="EMBL" id="EOT30421.1"/>
    </source>
</evidence>
<protein>
    <recommendedName>
        <fullName evidence="3">DUF4809 family protein</fullName>
    </recommendedName>
</protein>
<organism evidence="1 2">
    <name type="scientific">Enterococcus saccharolyticus subsp. saccharolyticus ATCC 43076</name>
    <dbReference type="NCBI Taxonomy" id="1139996"/>
    <lineage>
        <taxon>Bacteria</taxon>
        <taxon>Bacillati</taxon>
        <taxon>Bacillota</taxon>
        <taxon>Bacilli</taxon>
        <taxon>Lactobacillales</taxon>
        <taxon>Enterococcaceae</taxon>
        <taxon>Enterococcus</taxon>
    </lineage>
</organism>
<evidence type="ECO:0000313" key="2">
    <source>
        <dbReference type="Proteomes" id="UP000014136"/>
    </source>
</evidence>
<proteinExistence type="predicted"/>
<dbReference type="EMBL" id="AHYT01000001">
    <property type="protein sequence ID" value="EOT30421.1"/>
    <property type="molecule type" value="Genomic_DNA"/>
</dbReference>
<dbReference type="Proteomes" id="UP000014136">
    <property type="component" value="Unassembled WGS sequence"/>
</dbReference>